<reference evidence="2" key="1">
    <citation type="submission" date="2022-07" db="EMBL/GenBank/DDBJ databases">
        <title>Phylogenomic reconstructions and comparative analyses of Kickxellomycotina fungi.</title>
        <authorList>
            <person name="Reynolds N.K."/>
            <person name="Stajich J.E."/>
            <person name="Barry K."/>
            <person name="Grigoriev I.V."/>
            <person name="Crous P."/>
            <person name="Smith M.E."/>
        </authorList>
    </citation>
    <scope>NUCLEOTIDE SEQUENCE</scope>
    <source>
        <strain evidence="2">IMI 214461</strain>
    </source>
</reference>
<feature type="region of interest" description="Disordered" evidence="1">
    <location>
        <begin position="236"/>
        <end position="266"/>
    </location>
</feature>
<feature type="region of interest" description="Disordered" evidence="1">
    <location>
        <begin position="1"/>
        <end position="23"/>
    </location>
</feature>
<gene>
    <name evidence="2" type="ORF">H4R26_005164</name>
</gene>
<organism evidence="2 3">
    <name type="scientific">Coemansia thaxteri</name>
    <dbReference type="NCBI Taxonomy" id="2663907"/>
    <lineage>
        <taxon>Eukaryota</taxon>
        <taxon>Fungi</taxon>
        <taxon>Fungi incertae sedis</taxon>
        <taxon>Zoopagomycota</taxon>
        <taxon>Kickxellomycotina</taxon>
        <taxon>Kickxellomycetes</taxon>
        <taxon>Kickxellales</taxon>
        <taxon>Kickxellaceae</taxon>
        <taxon>Coemansia</taxon>
    </lineage>
</organism>
<dbReference type="Proteomes" id="UP001150907">
    <property type="component" value="Unassembled WGS sequence"/>
</dbReference>
<sequence>MGEMHTPHPEPRPSSRGSMHSATSTHTLMPQQVYVGSGKMPYLVRSVKIDAKVVPPQLDAIKMCRSGFKASRGSKLNQRTPAVRQQARVRVRMDISVNVLHPGEQCLDLVYVGLPQPTPSAPDSAYHGTSGGHNSRRIRWATANAVSDSQAVHIEHALYSVEPASEHYADSVASPLASPQTAGQSLRPVLATDRGGPDGTKPASLESNSGTGLADDLLARTAARKPDPRARQTPVFHAKAVSPYPPPPPTFAADSRPGVSSLTAASALPGSDLQQLSRYESHTMASYSRAQARVSDRAAIYSDLGDSPLKQQQLLLARRTFSFNADSSMDPLAGATVQRPTSALGDLRTMQGLSTDNHLYLERPRSSMGLVRQRLRANSELASGFNDLTAFSSGGGLGARNQFSDGHRVHAPSTRAFSEHSSEFDAADQTPLCEFSTDCARGLFVARLYEPRRYYLTVWFSVPAESAMPASGEQDLACRGPAPDSLNISASASSDLPLQIPMLYPWESGRVSIRGLPRSLSTRIRIRLPHRQAIVDQPDAEACGKITLGIADSQPCLDSLVAQDGPSASPATPKRQIMQVNIADIPSSIYVAKSNGSYMGSNLMASNLPSASDAFGTNRVHGCFYHVKMQQPRHIEPHSARTVSAYQASTRAFTRATQQPFGSESPGSVLLGHGPSTAGEYAGWLNTDDSDAAENSARDITPPTTAYESNVDTEIQRFVDVYGQSDLMSQEQPHLVDSDGILRPIDYNAAASLGSDPCSPLYPTRSSLRQHVPAVDSIASTGRPNWAMFSEQQSKVDGIDYQKAEVTVFKLKSVDAISFSWAPRLVELCYPISPAKNRDAESLLMEQVKVDAGTIEPEPPAMPSAPFPRRPLETILSAESTPAHSGRQSGDHLSKFAEPLNGAASSALHANILPSASISDAVHVAIECV</sequence>
<keyword evidence="3" id="KW-1185">Reference proteome</keyword>
<comment type="caution">
    <text evidence="2">The sequence shown here is derived from an EMBL/GenBank/DDBJ whole genome shotgun (WGS) entry which is preliminary data.</text>
</comment>
<dbReference type="EMBL" id="JANBQF010000763">
    <property type="protein sequence ID" value="KAJ1999204.1"/>
    <property type="molecule type" value="Genomic_DNA"/>
</dbReference>
<evidence type="ECO:0000313" key="3">
    <source>
        <dbReference type="Proteomes" id="UP001150907"/>
    </source>
</evidence>
<evidence type="ECO:0000313" key="2">
    <source>
        <dbReference type="EMBL" id="KAJ1999204.1"/>
    </source>
</evidence>
<dbReference type="OrthoDB" id="5595112at2759"/>
<protein>
    <submittedName>
        <fullName evidence="2">Uncharacterized protein</fullName>
    </submittedName>
</protein>
<feature type="region of interest" description="Disordered" evidence="1">
    <location>
        <begin position="170"/>
        <end position="212"/>
    </location>
</feature>
<dbReference type="AlphaFoldDB" id="A0A9W8B9Q0"/>
<accession>A0A9W8B9Q0</accession>
<name>A0A9W8B9Q0_9FUNG</name>
<proteinExistence type="predicted"/>
<evidence type="ECO:0000256" key="1">
    <source>
        <dbReference type="SAM" id="MobiDB-lite"/>
    </source>
</evidence>
<feature type="compositionally biased region" description="Basic and acidic residues" evidence="1">
    <location>
        <begin position="1"/>
        <end position="13"/>
    </location>
</feature>
<feature type="non-terminal residue" evidence="2">
    <location>
        <position position="929"/>
    </location>
</feature>